<dbReference type="SUPFAM" id="SSF53098">
    <property type="entry name" value="Ribonuclease H-like"/>
    <property type="match status" value="1"/>
</dbReference>
<dbReference type="GO" id="GO:0003676">
    <property type="term" value="F:nucleic acid binding"/>
    <property type="evidence" value="ECO:0007669"/>
    <property type="project" value="InterPro"/>
</dbReference>
<dbReference type="FunCoup" id="A0A6I9SK98">
    <property type="interactions" value="141"/>
</dbReference>
<dbReference type="PANTHER" id="PTHR13620:SF105">
    <property type="entry name" value="OS01G0737700 PROTEIN"/>
    <property type="match status" value="1"/>
</dbReference>
<dbReference type="Gene3D" id="3.30.420.10">
    <property type="entry name" value="Ribonuclease H-like superfamily/Ribonuclease H"/>
    <property type="match status" value="1"/>
</dbReference>
<dbReference type="Pfam" id="PF01612">
    <property type="entry name" value="DNA_pol_A_exo1"/>
    <property type="match status" value="1"/>
</dbReference>
<dbReference type="InterPro" id="IPR051132">
    <property type="entry name" value="3-5_Exonuclease_domain"/>
</dbReference>
<proteinExistence type="predicted"/>
<dbReference type="GeneID" id="105155809"/>
<dbReference type="OrthoDB" id="1920326at2759"/>
<dbReference type="InParanoid" id="A0A6I9SK98"/>
<evidence type="ECO:0000313" key="4">
    <source>
        <dbReference type="Proteomes" id="UP000504604"/>
    </source>
</evidence>
<name>A0A6I9SK98_SESIN</name>
<dbReference type="InterPro" id="IPR012337">
    <property type="entry name" value="RNaseH-like_sf"/>
</dbReference>
<organism evidence="4 5">
    <name type="scientific">Sesamum indicum</name>
    <name type="common">Oriental sesame</name>
    <name type="synonym">Sesamum orientale</name>
    <dbReference type="NCBI Taxonomy" id="4182"/>
    <lineage>
        <taxon>Eukaryota</taxon>
        <taxon>Viridiplantae</taxon>
        <taxon>Streptophyta</taxon>
        <taxon>Embryophyta</taxon>
        <taxon>Tracheophyta</taxon>
        <taxon>Spermatophyta</taxon>
        <taxon>Magnoliopsida</taxon>
        <taxon>eudicotyledons</taxon>
        <taxon>Gunneridae</taxon>
        <taxon>Pentapetalae</taxon>
        <taxon>asterids</taxon>
        <taxon>lamiids</taxon>
        <taxon>Lamiales</taxon>
        <taxon>Pedaliaceae</taxon>
        <taxon>Sesamum</taxon>
    </lineage>
</organism>
<dbReference type="Gramene" id="SIN_1023710.t">
    <property type="protein sequence ID" value="SIN_1023710.t.cds1"/>
    <property type="gene ID" value="SIN_1023710"/>
</dbReference>
<keyword evidence="1" id="KW-0540">Nuclease</keyword>
<keyword evidence="2" id="KW-0378">Hydrolase</keyword>
<evidence type="ECO:0000259" key="3">
    <source>
        <dbReference type="SMART" id="SM00474"/>
    </source>
</evidence>
<dbReference type="KEGG" id="sind:105155809"/>
<evidence type="ECO:0000256" key="1">
    <source>
        <dbReference type="ARBA" id="ARBA00022722"/>
    </source>
</evidence>
<dbReference type="GO" id="GO:0008408">
    <property type="term" value="F:3'-5' exonuclease activity"/>
    <property type="evidence" value="ECO:0007669"/>
    <property type="project" value="InterPro"/>
</dbReference>
<dbReference type="InterPro" id="IPR036397">
    <property type="entry name" value="RNaseH_sf"/>
</dbReference>
<dbReference type="PANTHER" id="PTHR13620">
    <property type="entry name" value="3-5 EXONUCLEASE"/>
    <property type="match status" value="1"/>
</dbReference>
<dbReference type="GO" id="GO:0005737">
    <property type="term" value="C:cytoplasm"/>
    <property type="evidence" value="ECO:0007669"/>
    <property type="project" value="TreeGrafter"/>
</dbReference>
<dbReference type="SMART" id="SM00474">
    <property type="entry name" value="35EXOc"/>
    <property type="match status" value="1"/>
</dbReference>
<dbReference type="InterPro" id="IPR002562">
    <property type="entry name" value="3'-5'_exonuclease_dom"/>
</dbReference>
<reference evidence="5" key="1">
    <citation type="submission" date="2025-08" db="UniProtKB">
        <authorList>
            <consortium name="RefSeq"/>
        </authorList>
    </citation>
    <scope>IDENTIFICATION</scope>
</reference>
<dbReference type="RefSeq" id="XP_011070071.1">
    <property type="nucleotide sequence ID" value="XM_011071769.2"/>
</dbReference>
<keyword evidence="4" id="KW-1185">Reference proteome</keyword>
<protein>
    <submittedName>
        <fullName evidence="5">Werner Syndrome-like exonuclease</fullName>
    </submittedName>
</protein>
<dbReference type="Proteomes" id="UP000504604">
    <property type="component" value="Linkage group LG2"/>
</dbReference>
<dbReference type="FunFam" id="3.30.420.10:FF:000054">
    <property type="entry name" value="Werner Syndrome-like exonuclease"/>
    <property type="match status" value="1"/>
</dbReference>
<evidence type="ECO:0000313" key="5">
    <source>
        <dbReference type="RefSeq" id="XP_011070071.1"/>
    </source>
</evidence>
<gene>
    <name evidence="5" type="primary">LOC105155809</name>
</gene>
<sequence length="210" mass="23872">MTIHYQYQLPSQAHAVVFFRDVIHTTVTHDPAIVSRWIHDVNSLYGHRLIVGLDVEWRPNLIRHQQNPAATLQLCIGRCCLIYQLIHSPYFPLQLIQFLSFSNHTFVGVDVKSDLKKLQRDHRIGYNARAVDLRGLAADVCGMKELKKGGLRSLTRSVLGKEMEKPKWVTMSSWDNRVLTADQVQYACVDAFVSFEIGRILNASAALGLM</sequence>
<dbReference type="GO" id="GO:0006139">
    <property type="term" value="P:nucleobase-containing compound metabolic process"/>
    <property type="evidence" value="ECO:0007669"/>
    <property type="project" value="InterPro"/>
</dbReference>
<feature type="domain" description="3'-5' exonuclease" evidence="3">
    <location>
        <begin position="25"/>
        <end position="206"/>
    </location>
</feature>
<dbReference type="GO" id="GO:0005634">
    <property type="term" value="C:nucleus"/>
    <property type="evidence" value="ECO:0007669"/>
    <property type="project" value="TreeGrafter"/>
</dbReference>
<accession>A0A6I9SK98</accession>
<dbReference type="AlphaFoldDB" id="A0A6I9SK98"/>
<dbReference type="CDD" id="cd06141">
    <property type="entry name" value="WRN_exo"/>
    <property type="match status" value="1"/>
</dbReference>
<evidence type="ECO:0000256" key="2">
    <source>
        <dbReference type="ARBA" id="ARBA00022801"/>
    </source>
</evidence>